<evidence type="ECO:0000313" key="3">
    <source>
        <dbReference type="Proteomes" id="UP000467840"/>
    </source>
</evidence>
<comment type="caution">
    <text evidence="2">The sequence shown here is derived from an EMBL/GenBank/DDBJ whole genome shotgun (WGS) entry which is preliminary data.</text>
</comment>
<dbReference type="PANTHER" id="PTHR31342:SF16">
    <property type="entry name" value="TALIN_MIDDLE DOMAIN-CONTAINING PROTEIN"/>
    <property type="match status" value="1"/>
</dbReference>
<evidence type="ECO:0000313" key="2">
    <source>
        <dbReference type="EMBL" id="KAF2303385.1"/>
    </source>
</evidence>
<reference evidence="2 3" key="1">
    <citation type="journal article" date="2020" name="Mol. Plant">
        <title>The Chromosome-Based Rubber Tree Genome Provides New Insights into Spurge Genome Evolution and Rubber Biosynthesis.</title>
        <authorList>
            <person name="Liu J."/>
            <person name="Shi C."/>
            <person name="Shi C.C."/>
            <person name="Li W."/>
            <person name="Zhang Q.J."/>
            <person name="Zhang Y."/>
            <person name="Li K."/>
            <person name="Lu H.F."/>
            <person name="Shi C."/>
            <person name="Zhu S.T."/>
            <person name="Xiao Z.Y."/>
            <person name="Nan H."/>
            <person name="Yue Y."/>
            <person name="Zhu X.G."/>
            <person name="Wu Y."/>
            <person name="Hong X.N."/>
            <person name="Fan G.Y."/>
            <person name="Tong Y."/>
            <person name="Zhang D."/>
            <person name="Mao C.L."/>
            <person name="Liu Y.L."/>
            <person name="Hao S.J."/>
            <person name="Liu W.Q."/>
            <person name="Lv M.Q."/>
            <person name="Zhang H.B."/>
            <person name="Liu Y."/>
            <person name="Hu-Tang G.R."/>
            <person name="Wang J.P."/>
            <person name="Wang J.H."/>
            <person name="Sun Y.H."/>
            <person name="Ni S.B."/>
            <person name="Chen W.B."/>
            <person name="Zhang X.C."/>
            <person name="Jiao Y.N."/>
            <person name="Eichler E.E."/>
            <person name="Li G.H."/>
            <person name="Liu X."/>
            <person name="Gao L.Z."/>
        </authorList>
    </citation>
    <scope>NUCLEOTIDE SEQUENCE [LARGE SCALE GENOMIC DNA]</scope>
    <source>
        <strain evidence="3">cv. GT1</strain>
        <tissue evidence="2">Leaf</tissue>
    </source>
</reference>
<gene>
    <name evidence="2" type="ORF">GH714_017721</name>
</gene>
<evidence type="ECO:0000256" key="1">
    <source>
        <dbReference type="ARBA" id="ARBA00023054"/>
    </source>
</evidence>
<proteinExistence type="predicted"/>
<protein>
    <submittedName>
        <fullName evidence="2">Uncharacterized protein</fullName>
    </submittedName>
</protein>
<keyword evidence="1" id="KW-0175">Coiled coil</keyword>
<name>A0A6A6LSD5_HEVBR</name>
<dbReference type="EMBL" id="JAAGAX010000009">
    <property type="protein sequence ID" value="KAF2303385.1"/>
    <property type="molecule type" value="Genomic_DNA"/>
</dbReference>
<dbReference type="AlphaFoldDB" id="A0A6A6LSD5"/>
<dbReference type="Proteomes" id="UP000467840">
    <property type="component" value="Chromosome 16"/>
</dbReference>
<organism evidence="2 3">
    <name type="scientific">Hevea brasiliensis</name>
    <name type="common">Para rubber tree</name>
    <name type="synonym">Siphonia brasiliensis</name>
    <dbReference type="NCBI Taxonomy" id="3981"/>
    <lineage>
        <taxon>Eukaryota</taxon>
        <taxon>Viridiplantae</taxon>
        <taxon>Streptophyta</taxon>
        <taxon>Embryophyta</taxon>
        <taxon>Tracheophyta</taxon>
        <taxon>Spermatophyta</taxon>
        <taxon>Magnoliopsida</taxon>
        <taxon>eudicotyledons</taxon>
        <taxon>Gunneridae</taxon>
        <taxon>Pentapetalae</taxon>
        <taxon>rosids</taxon>
        <taxon>fabids</taxon>
        <taxon>Malpighiales</taxon>
        <taxon>Euphorbiaceae</taxon>
        <taxon>Crotonoideae</taxon>
        <taxon>Micrandreae</taxon>
        <taxon>Hevea</taxon>
    </lineage>
</organism>
<dbReference type="PANTHER" id="PTHR31342">
    <property type="entry name" value="PROTEIN CHUP1, CHLOROPLASTIC"/>
    <property type="match status" value="1"/>
</dbReference>
<keyword evidence="3" id="KW-1185">Reference proteome</keyword>
<accession>A0A6A6LSD5</accession>
<dbReference type="InterPro" id="IPR040265">
    <property type="entry name" value="CHUP1/IPGA1-like"/>
</dbReference>
<sequence length="104" mass="12186">MDALERTKDEESKKFQSHNIHFDFHIIVQIKESLVDVSSNCMELALKERRQARTANPNKANAKMLWRAFQFAFRVYSFAGGHDDRADKLTRELAHEIETDPQHQ</sequence>